<sequence>MAEPAATRPLKVVAGADAFGAELKDAMVAHLRSLNIEVEDLGTTSYYDVGAEVGRRVSTASSSDSKVEARGLLACGTGVGVAIFANKFPGVYATTCTNANDARDTRAINNCNVLALSGKYTPVEKAVEILTTWLDTPFKSPCPASGSQPWPQDIADFFDQSLIDMPKIGCQQESKVDSSAICSLVQNRELNPIDLMPGGSIKILRENPASAILKFKAGSVQPAHHHTFGLDFVVIKGKESVWNLTKGERYDLGDGDYLFIPGGDVLRVKFHEDTEFFVKWDGHRDIFVDEDFETAKSAIEKEVANGSL</sequence>
<dbReference type="GO" id="GO:0016853">
    <property type="term" value="F:isomerase activity"/>
    <property type="evidence" value="ECO:0007669"/>
    <property type="project" value="InterPro"/>
</dbReference>
<dbReference type="InterPro" id="IPR003500">
    <property type="entry name" value="RpiB_LacA_LacB"/>
</dbReference>
<accession>A0AAV5KRT3</accession>
<dbReference type="InterPro" id="IPR011051">
    <property type="entry name" value="RmlC_Cupin_sf"/>
</dbReference>
<dbReference type="PANTHER" id="PTHR30345">
    <property type="entry name" value="RIBOSE-5-PHOSPHATE ISOMERASE B"/>
    <property type="match status" value="1"/>
</dbReference>
<evidence type="ECO:0000313" key="2">
    <source>
        <dbReference type="Proteomes" id="UP001054252"/>
    </source>
</evidence>
<dbReference type="InterPro" id="IPR012100">
    <property type="entry name" value="DRT102"/>
</dbReference>
<dbReference type="Pfam" id="PF02502">
    <property type="entry name" value="LacAB_rpiB"/>
    <property type="match status" value="1"/>
</dbReference>
<protein>
    <recommendedName>
        <fullName evidence="3">Ribose-5-phosphate isomerase</fullName>
    </recommendedName>
</protein>
<keyword evidence="2" id="KW-1185">Reference proteome</keyword>
<reference evidence="1 2" key="1">
    <citation type="journal article" date="2021" name="Commun. Biol.">
        <title>The genome of Shorea leprosula (Dipterocarpaceae) highlights the ecological relevance of drought in aseasonal tropical rainforests.</title>
        <authorList>
            <person name="Ng K.K.S."/>
            <person name="Kobayashi M.J."/>
            <person name="Fawcett J.A."/>
            <person name="Hatakeyama M."/>
            <person name="Paape T."/>
            <person name="Ng C.H."/>
            <person name="Ang C.C."/>
            <person name="Tnah L.H."/>
            <person name="Lee C.T."/>
            <person name="Nishiyama T."/>
            <person name="Sese J."/>
            <person name="O'Brien M.J."/>
            <person name="Copetti D."/>
            <person name="Mohd Noor M.I."/>
            <person name="Ong R.C."/>
            <person name="Putra M."/>
            <person name="Sireger I.Z."/>
            <person name="Indrioko S."/>
            <person name="Kosugi Y."/>
            <person name="Izuno A."/>
            <person name="Isagi Y."/>
            <person name="Lee S.L."/>
            <person name="Shimizu K.K."/>
        </authorList>
    </citation>
    <scope>NUCLEOTIDE SEQUENCE [LARGE SCALE GENOMIC DNA]</scope>
    <source>
        <strain evidence="1">214</strain>
    </source>
</reference>
<organism evidence="1 2">
    <name type="scientific">Rubroshorea leprosula</name>
    <dbReference type="NCBI Taxonomy" id="152421"/>
    <lineage>
        <taxon>Eukaryota</taxon>
        <taxon>Viridiplantae</taxon>
        <taxon>Streptophyta</taxon>
        <taxon>Embryophyta</taxon>
        <taxon>Tracheophyta</taxon>
        <taxon>Spermatophyta</taxon>
        <taxon>Magnoliopsida</taxon>
        <taxon>eudicotyledons</taxon>
        <taxon>Gunneridae</taxon>
        <taxon>Pentapetalae</taxon>
        <taxon>rosids</taxon>
        <taxon>malvids</taxon>
        <taxon>Malvales</taxon>
        <taxon>Dipterocarpaceae</taxon>
        <taxon>Rubroshorea</taxon>
    </lineage>
</organism>
<evidence type="ECO:0000313" key="1">
    <source>
        <dbReference type="EMBL" id="GKV27370.1"/>
    </source>
</evidence>
<dbReference type="GO" id="GO:0005975">
    <property type="term" value="P:carbohydrate metabolic process"/>
    <property type="evidence" value="ECO:0007669"/>
    <property type="project" value="InterPro"/>
</dbReference>
<comment type="caution">
    <text evidence="1">The sequence shown here is derived from an EMBL/GenBank/DDBJ whole genome shotgun (WGS) entry which is preliminary data.</text>
</comment>
<dbReference type="Proteomes" id="UP001054252">
    <property type="component" value="Unassembled WGS sequence"/>
</dbReference>
<dbReference type="AlphaFoldDB" id="A0AAV5KRT3"/>
<gene>
    <name evidence="1" type="ORF">SLEP1_g36545</name>
</gene>
<dbReference type="InterPro" id="IPR036569">
    <property type="entry name" value="RpiB_LacA_LacB_sf"/>
</dbReference>
<proteinExistence type="predicted"/>
<dbReference type="SUPFAM" id="SSF89623">
    <property type="entry name" value="Ribose/Galactose isomerase RpiB/AlsB"/>
    <property type="match status" value="1"/>
</dbReference>
<dbReference type="EMBL" id="BPVZ01000075">
    <property type="protein sequence ID" value="GKV27370.1"/>
    <property type="molecule type" value="Genomic_DNA"/>
</dbReference>
<evidence type="ECO:0008006" key="3">
    <source>
        <dbReference type="Google" id="ProtNLM"/>
    </source>
</evidence>
<dbReference type="PIRSF" id="PIRSF011609">
    <property type="entry name" value="DRT102"/>
    <property type="match status" value="1"/>
</dbReference>
<dbReference type="Gene3D" id="2.60.120.10">
    <property type="entry name" value="Jelly Rolls"/>
    <property type="match status" value="1"/>
</dbReference>
<dbReference type="SUPFAM" id="SSF51182">
    <property type="entry name" value="RmlC-like cupins"/>
    <property type="match status" value="1"/>
</dbReference>
<name>A0AAV5KRT3_9ROSI</name>
<dbReference type="Gene3D" id="3.40.1400.10">
    <property type="entry name" value="Sugar-phosphate isomerase, RpiB/LacA/LacB"/>
    <property type="match status" value="1"/>
</dbReference>
<dbReference type="InterPro" id="IPR014710">
    <property type="entry name" value="RmlC-like_jellyroll"/>
</dbReference>
<dbReference type="PANTHER" id="PTHR30345:SF0">
    <property type="entry name" value="DNA DAMAGE-REPAIR_TOLERATION PROTEIN DRT102"/>
    <property type="match status" value="1"/>
</dbReference>